<dbReference type="InterPro" id="IPR036388">
    <property type="entry name" value="WH-like_DNA-bd_sf"/>
</dbReference>
<evidence type="ECO:0000256" key="2">
    <source>
        <dbReference type="ARBA" id="ARBA00023015"/>
    </source>
</evidence>
<organism evidence="6 7">
    <name type="scientific">Nonomuraea jabiensis</name>
    <dbReference type="NCBI Taxonomy" id="882448"/>
    <lineage>
        <taxon>Bacteria</taxon>
        <taxon>Bacillati</taxon>
        <taxon>Actinomycetota</taxon>
        <taxon>Actinomycetes</taxon>
        <taxon>Streptosporangiales</taxon>
        <taxon>Streptosporangiaceae</taxon>
        <taxon>Nonomuraea</taxon>
    </lineage>
</organism>
<dbReference type="RefSeq" id="WP_185073931.1">
    <property type="nucleotide sequence ID" value="NZ_JACHMB010000001.1"/>
</dbReference>
<evidence type="ECO:0000313" key="6">
    <source>
        <dbReference type="EMBL" id="MBB5780472.1"/>
    </source>
</evidence>
<evidence type="ECO:0000256" key="1">
    <source>
        <dbReference type="ARBA" id="ARBA00009437"/>
    </source>
</evidence>
<protein>
    <submittedName>
        <fullName evidence="6">DNA-binding transcriptional LysR family regulator</fullName>
    </submittedName>
</protein>
<name>A0A7W9GAZ7_9ACTN</name>
<evidence type="ECO:0000259" key="5">
    <source>
        <dbReference type="PROSITE" id="PS50931"/>
    </source>
</evidence>
<dbReference type="AlphaFoldDB" id="A0A7W9GAZ7"/>
<dbReference type="InterPro" id="IPR036390">
    <property type="entry name" value="WH_DNA-bd_sf"/>
</dbReference>
<dbReference type="Pfam" id="PF00126">
    <property type="entry name" value="HTH_1"/>
    <property type="match status" value="1"/>
</dbReference>
<dbReference type="Proteomes" id="UP000579153">
    <property type="component" value="Unassembled WGS sequence"/>
</dbReference>
<keyword evidence="7" id="KW-1185">Reference proteome</keyword>
<dbReference type="GO" id="GO:0032993">
    <property type="term" value="C:protein-DNA complex"/>
    <property type="evidence" value="ECO:0007669"/>
    <property type="project" value="TreeGrafter"/>
</dbReference>
<keyword evidence="4" id="KW-0804">Transcription</keyword>
<sequence>MPGQLEPRLLATLEAVVRLGSFAAAADELGYTQGAVSQQIADLERRAGLRLLDRRPVRPTAAGTVLLRAEEAVRAAMTRARTELEALDAGLSGEVRLGAFVSAAAGIVPPALAAFRRACPGVRVTLSQYETEDAYQRLLRGDLDLAVTFDYSWFPLPPPPGLRRSLIGRDPVMVALPARHPLAGRASLSLADLAGEAWIGTPVTGPQLGPLAELARSAGFQPRLAFEGDDFRTVLQLVAHELGIAVLPALALTDAVDGVVARPIAEEPLVRFLYCCRIDTAGAPAIVTRLETRLTEAAAGLPLPS</sequence>
<keyword evidence="2" id="KW-0805">Transcription regulation</keyword>
<dbReference type="SUPFAM" id="SSF46785">
    <property type="entry name" value="Winged helix' DNA-binding domain"/>
    <property type="match status" value="1"/>
</dbReference>
<dbReference type="PANTHER" id="PTHR30346">
    <property type="entry name" value="TRANSCRIPTIONAL DUAL REGULATOR HCAR-RELATED"/>
    <property type="match status" value="1"/>
</dbReference>
<dbReference type="PRINTS" id="PR00039">
    <property type="entry name" value="HTHLYSR"/>
</dbReference>
<keyword evidence="3 6" id="KW-0238">DNA-binding</keyword>
<proteinExistence type="inferred from homology"/>
<evidence type="ECO:0000313" key="7">
    <source>
        <dbReference type="Proteomes" id="UP000579153"/>
    </source>
</evidence>
<dbReference type="Pfam" id="PF03466">
    <property type="entry name" value="LysR_substrate"/>
    <property type="match status" value="1"/>
</dbReference>
<dbReference type="Gene3D" id="3.40.190.10">
    <property type="entry name" value="Periplasmic binding protein-like II"/>
    <property type="match status" value="2"/>
</dbReference>
<accession>A0A7W9GAZ7</accession>
<dbReference type="PANTHER" id="PTHR30346:SF29">
    <property type="entry name" value="LYSR SUBSTRATE-BINDING"/>
    <property type="match status" value="1"/>
</dbReference>
<dbReference type="GO" id="GO:0003677">
    <property type="term" value="F:DNA binding"/>
    <property type="evidence" value="ECO:0007669"/>
    <property type="project" value="UniProtKB-KW"/>
</dbReference>
<evidence type="ECO:0000256" key="3">
    <source>
        <dbReference type="ARBA" id="ARBA00023125"/>
    </source>
</evidence>
<feature type="domain" description="HTH lysR-type" evidence="5">
    <location>
        <begin position="5"/>
        <end position="60"/>
    </location>
</feature>
<gene>
    <name evidence="6" type="ORF">HD596_007228</name>
</gene>
<evidence type="ECO:0000256" key="4">
    <source>
        <dbReference type="ARBA" id="ARBA00023163"/>
    </source>
</evidence>
<dbReference type="SUPFAM" id="SSF53850">
    <property type="entry name" value="Periplasmic binding protein-like II"/>
    <property type="match status" value="1"/>
</dbReference>
<dbReference type="Gene3D" id="1.10.10.10">
    <property type="entry name" value="Winged helix-like DNA-binding domain superfamily/Winged helix DNA-binding domain"/>
    <property type="match status" value="1"/>
</dbReference>
<dbReference type="InterPro" id="IPR000847">
    <property type="entry name" value="LysR_HTH_N"/>
</dbReference>
<dbReference type="PROSITE" id="PS50931">
    <property type="entry name" value="HTH_LYSR"/>
    <property type="match status" value="1"/>
</dbReference>
<dbReference type="GO" id="GO:0003700">
    <property type="term" value="F:DNA-binding transcription factor activity"/>
    <property type="evidence" value="ECO:0007669"/>
    <property type="project" value="InterPro"/>
</dbReference>
<dbReference type="InterPro" id="IPR005119">
    <property type="entry name" value="LysR_subst-bd"/>
</dbReference>
<comment type="similarity">
    <text evidence="1">Belongs to the LysR transcriptional regulatory family.</text>
</comment>
<reference evidence="6 7" key="1">
    <citation type="submission" date="2020-08" db="EMBL/GenBank/DDBJ databases">
        <title>Sequencing the genomes of 1000 actinobacteria strains.</title>
        <authorList>
            <person name="Klenk H.-P."/>
        </authorList>
    </citation>
    <scope>NUCLEOTIDE SEQUENCE [LARGE SCALE GENOMIC DNA]</scope>
    <source>
        <strain evidence="6 7">DSM 45507</strain>
    </source>
</reference>
<comment type="caution">
    <text evidence="6">The sequence shown here is derived from an EMBL/GenBank/DDBJ whole genome shotgun (WGS) entry which is preliminary data.</text>
</comment>
<dbReference type="CDD" id="cd08423">
    <property type="entry name" value="PBP2_LTTR_like_6"/>
    <property type="match status" value="1"/>
</dbReference>
<dbReference type="EMBL" id="JACHMB010000001">
    <property type="protein sequence ID" value="MBB5780472.1"/>
    <property type="molecule type" value="Genomic_DNA"/>
</dbReference>